<feature type="chain" id="PRO_5040836847" evidence="1">
    <location>
        <begin position="20"/>
        <end position="110"/>
    </location>
</feature>
<protein>
    <submittedName>
        <fullName evidence="2">Uncharacterized protein</fullName>
    </submittedName>
</protein>
<evidence type="ECO:0000313" key="3">
    <source>
        <dbReference type="Proteomes" id="UP001142592"/>
    </source>
</evidence>
<keyword evidence="3" id="KW-1185">Reference proteome</keyword>
<dbReference type="Proteomes" id="UP001142592">
    <property type="component" value="Unassembled WGS sequence"/>
</dbReference>
<evidence type="ECO:0000256" key="1">
    <source>
        <dbReference type="SAM" id="SignalP"/>
    </source>
</evidence>
<comment type="caution">
    <text evidence="2">The sequence shown here is derived from an EMBL/GenBank/DDBJ whole genome shotgun (WGS) entry which is preliminary data.</text>
</comment>
<dbReference type="EMBL" id="JAPJUH010000001">
    <property type="protein sequence ID" value="MCX3263814.1"/>
    <property type="molecule type" value="Genomic_DNA"/>
</dbReference>
<dbReference type="RefSeq" id="WP_010601017.1">
    <property type="nucleotide sequence ID" value="NZ_JAPJUH010000001.1"/>
</dbReference>
<evidence type="ECO:0000313" key="2">
    <source>
        <dbReference type="EMBL" id="MCX3263814.1"/>
    </source>
</evidence>
<reference evidence="2" key="1">
    <citation type="submission" date="2022-11" db="EMBL/GenBank/DDBJ databases">
        <authorList>
            <person name="Graham C."/>
            <person name="Newman J.D."/>
        </authorList>
    </citation>
    <scope>NUCLEOTIDE SEQUENCE</scope>
    <source>
        <strain evidence="2">DSM 19486</strain>
    </source>
</reference>
<feature type="signal peptide" evidence="1">
    <location>
        <begin position="1"/>
        <end position="19"/>
    </location>
</feature>
<gene>
    <name evidence="2" type="ORF">OQZ29_03610</name>
</gene>
<keyword evidence="1" id="KW-0732">Signal</keyword>
<accession>A0A9X3DAR0</accession>
<sequence length="110" mass="12220">MKKLFFALICTAFGFTASANDSLPKNQTTTSTKLETVIGSRSVNTIENGNLTTEQLGLFRRQMNFVFTDACGKATRVYVSGASAASDHELWWFAWRWFVDATIDANHGCL</sequence>
<dbReference type="AlphaFoldDB" id="A0A9X3DAR0"/>
<name>A0A9X3DAR0_9SPHI</name>
<organism evidence="2 3">
    <name type="scientific">Pedobacter agri</name>
    <dbReference type="NCBI Taxonomy" id="454586"/>
    <lineage>
        <taxon>Bacteria</taxon>
        <taxon>Pseudomonadati</taxon>
        <taxon>Bacteroidota</taxon>
        <taxon>Sphingobacteriia</taxon>
        <taxon>Sphingobacteriales</taxon>
        <taxon>Sphingobacteriaceae</taxon>
        <taxon>Pedobacter</taxon>
    </lineage>
</organism>
<proteinExistence type="predicted"/>